<feature type="binding site" evidence="10">
    <location>
        <begin position="179"/>
        <end position="181"/>
    </location>
    <ligand>
        <name>beta-D-galactose</name>
        <dbReference type="ChEBI" id="CHEBI:27667"/>
    </ligand>
</feature>
<dbReference type="PIRSF" id="PIRSF005096">
    <property type="entry name" value="GALM"/>
    <property type="match status" value="1"/>
</dbReference>
<accession>A0A8J3G082</accession>
<dbReference type="EC" id="5.1.3.3" evidence="4 8"/>
<evidence type="ECO:0000256" key="1">
    <source>
        <dbReference type="ARBA" id="ARBA00001614"/>
    </source>
</evidence>
<dbReference type="InterPro" id="IPR018052">
    <property type="entry name" value="Ald1_epimerase_CS"/>
</dbReference>
<dbReference type="GO" id="GO:0005737">
    <property type="term" value="C:cytoplasm"/>
    <property type="evidence" value="ECO:0007669"/>
    <property type="project" value="TreeGrafter"/>
</dbReference>
<evidence type="ECO:0000256" key="4">
    <source>
        <dbReference type="ARBA" id="ARBA00013185"/>
    </source>
</evidence>
<evidence type="ECO:0000256" key="6">
    <source>
        <dbReference type="ARBA" id="ARBA00023235"/>
    </source>
</evidence>
<dbReference type="InterPro" id="IPR008183">
    <property type="entry name" value="Aldose_1/G6P_1-epimerase"/>
</dbReference>
<evidence type="ECO:0000256" key="3">
    <source>
        <dbReference type="ARBA" id="ARBA00006206"/>
    </source>
</evidence>
<evidence type="ECO:0000256" key="2">
    <source>
        <dbReference type="ARBA" id="ARBA00005028"/>
    </source>
</evidence>
<dbReference type="InterPro" id="IPR047215">
    <property type="entry name" value="Galactose_mutarotase-like"/>
</dbReference>
<dbReference type="UniPathway" id="UPA00242"/>
<dbReference type="GO" id="GO:0033499">
    <property type="term" value="P:galactose catabolic process via UDP-galactose, Leloir pathway"/>
    <property type="evidence" value="ECO:0007669"/>
    <property type="project" value="TreeGrafter"/>
</dbReference>
<name>A0A8J3G082_9BURK</name>
<reference evidence="11" key="1">
    <citation type="journal article" date="2014" name="Int. J. Syst. Evol. Microbiol.">
        <title>Complete genome sequence of Corynebacterium casei LMG S-19264T (=DSM 44701T), isolated from a smear-ripened cheese.</title>
        <authorList>
            <consortium name="US DOE Joint Genome Institute (JGI-PGF)"/>
            <person name="Walter F."/>
            <person name="Albersmeier A."/>
            <person name="Kalinowski J."/>
            <person name="Ruckert C."/>
        </authorList>
    </citation>
    <scope>NUCLEOTIDE SEQUENCE</scope>
    <source>
        <strain evidence="11">KCTC 32501</strain>
    </source>
</reference>
<dbReference type="AlphaFoldDB" id="A0A8J3G082"/>
<evidence type="ECO:0000256" key="9">
    <source>
        <dbReference type="PIRSR" id="PIRSR005096-2"/>
    </source>
</evidence>
<dbReference type="SUPFAM" id="SSF74650">
    <property type="entry name" value="Galactose mutarotase-like"/>
    <property type="match status" value="1"/>
</dbReference>
<gene>
    <name evidence="11" type="primary">galM</name>
    <name evidence="11" type="ORF">GCM10009007_09160</name>
</gene>
<proteinExistence type="inferred from homology"/>
<sequence>MAIAQKTVEIGAYQVAHLTLTNQQGMVVELMNWGATLVDISTPDRDGSVQSVTLAHRDWDAYEANAPFFGSTIGRVAGRIPYGRFRLAGQAYQLPTQAAFGNHHLHGGSGAMWQQLWQVESVHEVENAVTFFYRSLAGENDYPSQLDLRVTYSLTENSELTIRYESSNTEATLCNPTNHAYFNLSGNASRTVHEHQLQVAADEVCEMSEALLVTGGVWSVSGTDFDFRDLKPLRLALDSQDPRLRLAAGIDHYFVLKDTASAEPSVVLYDAVSGRRLRVWTDRPCVVLYAHNYSAGELLRHGAVGVTHDALCIETQLLPHIVGSNGDHPAAQYPTTSAVTVTVFAFDAL</sequence>
<dbReference type="PANTHER" id="PTHR10091">
    <property type="entry name" value="ALDOSE-1-EPIMERASE"/>
    <property type="match status" value="1"/>
</dbReference>
<dbReference type="InterPro" id="IPR011013">
    <property type="entry name" value="Gal_mutarotase_sf_dom"/>
</dbReference>
<evidence type="ECO:0000256" key="5">
    <source>
        <dbReference type="ARBA" id="ARBA00014165"/>
    </source>
</evidence>
<keyword evidence="12" id="KW-1185">Reference proteome</keyword>
<organism evidence="11 12">
    <name type="scientific">Formosimonas limnophila</name>
    <dbReference type="NCBI Taxonomy" id="1384487"/>
    <lineage>
        <taxon>Bacteria</taxon>
        <taxon>Pseudomonadati</taxon>
        <taxon>Pseudomonadota</taxon>
        <taxon>Betaproteobacteria</taxon>
        <taxon>Burkholderiales</taxon>
        <taxon>Burkholderiaceae</taxon>
        <taxon>Formosimonas</taxon>
    </lineage>
</organism>
<keyword evidence="6 8" id="KW-0413">Isomerase</keyword>
<dbReference type="RefSeq" id="WP_189492300.1">
    <property type="nucleotide sequence ID" value="NZ_BMZG01000004.1"/>
</dbReference>
<comment type="similarity">
    <text evidence="3 8">Belongs to the aldose epimerase family.</text>
</comment>
<protein>
    <recommendedName>
        <fullName evidence="5 8">Aldose 1-epimerase</fullName>
        <ecNumber evidence="4 8">5.1.3.3</ecNumber>
    </recommendedName>
</protein>
<dbReference type="CDD" id="cd09019">
    <property type="entry name" value="galactose_mutarotase_like"/>
    <property type="match status" value="1"/>
</dbReference>
<dbReference type="Gene3D" id="2.70.98.10">
    <property type="match status" value="1"/>
</dbReference>
<dbReference type="GO" id="GO:0004034">
    <property type="term" value="F:aldose 1-epimerase activity"/>
    <property type="evidence" value="ECO:0007669"/>
    <property type="project" value="UniProtKB-EC"/>
</dbReference>
<keyword evidence="7 8" id="KW-0119">Carbohydrate metabolism</keyword>
<evidence type="ECO:0000256" key="8">
    <source>
        <dbReference type="PIRNR" id="PIRNR005096"/>
    </source>
</evidence>
<dbReference type="Proteomes" id="UP000614287">
    <property type="component" value="Unassembled WGS sequence"/>
</dbReference>
<dbReference type="PANTHER" id="PTHR10091:SF0">
    <property type="entry name" value="GALACTOSE MUTAROTASE"/>
    <property type="match status" value="1"/>
</dbReference>
<comment type="pathway">
    <text evidence="2 8">Carbohydrate metabolism; hexose metabolism.</text>
</comment>
<dbReference type="GO" id="GO:0006006">
    <property type="term" value="P:glucose metabolic process"/>
    <property type="evidence" value="ECO:0007669"/>
    <property type="project" value="TreeGrafter"/>
</dbReference>
<evidence type="ECO:0000256" key="10">
    <source>
        <dbReference type="PIRSR" id="PIRSR005096-3"/>
    </source>
</evidence>
<feature type="binding site" evidence="9">
    <location>
        <position position="251"/>
    </location>
    <ligand>
        <name>beta-D-galactose</name>
        <dbReference type="ChEBI" id="CHEBI:27667"/>
    </ligand>
</feature>
<dbReference type="InterPro" id="IPR015443">
    <property type="entry name" value="Aldose_1-epimerase"/>
</dbReference>
<evidence type="ECO:0000313" key="11">
    <source>
        <dbReference type="EMBL" id="GHA70547.1"/>
    </source>
</evidence>
<comment type="caution">
    <text evidence="11">The sequence shown here is derived from an EMBL/GenBank/DDBJ whole genome shotgun (WGS) entry which is preliminary data.</text>
</comment>
<evidence type="ECO:0000313" key="12">
    <source>
        <dbReference type="Proteomes" id="UP000614287"/>
    </source>
</evidence>
<dbReference type="EMBL" id="BMZG01000004">
    <property type="protein sequence ID" value="GHA70547.1"/>
    <property type="molecule type" value="Genomic_DNA"/>
</dbReference>
<evidence type="ECO:0000256" key="7">
    <source>
        <dbReference type="ARBA" id="ARBA00023277"/>
    </source>
</evidence>
<dbReference type="GO" id="GO:0030246">
    <property type="term" value="F:carbohydrate binding"/>
    <property type="evidence" value="ECO:0007669"/>
    <property type="project" value="InterPro"/>
</dbReference>
<comment type="catalytic activity">
    <reaction evidence="1 8">
        <text>alpha-D-glucose = beta-D-glucose</text>
        <dbReference type="Rhea" id="RHEA:10264"/>
        <dbReference type="ChEBI" id="CHEBI:15903"/>
        <dbReference type="ChEBI" id="CHEBI:17925"/>
        <dbReference type="EC" id="5.1.3.3"/>
    </reaction>
</comment>
<dbReference type="PROSITE" id="PS00545">
    <property type="entry name" value="ALDOSE_1_EPIMERASE"/>
    <property type="match status" value="1"/>
</dbReference>
<dbReference type="InterPro" id="IPR014718">
    <property type="entry name" value="GH-type_carb-bd"/>
</dbReference>
<dbReference type="Pfam" id="PF01263">
    <property type="entry name" value="Aldose_epim"/>
    <property type="match status" value="1"/>
</dbReference>
<reference evidence="11" key="2">
    <citation type="submission" date="2020-09" db="EMBL/GenBank/DDBJ databases">
        <authorList>
            <person name="Sun Q."/>
            <person name="Kim S."/>
        </authorList>
    </citation>
    <scope>NUCLEOTIDE SEQUENCE</scope>
    <source>
        <strain evidence="11">KCTC 32501</strain>
    </source>
</reference>